<evidence type="ECO:0000313" key="2">
    <source>
        <dbReference type="EMBL" id="KAE9300316.1"/>
    </source>
</evidence>
<evidence type="ECO:0000313" key="3">
    <source>
        <dbReference type="Proteomes" id="UP000441208"/>
    </source>
</evidence>
<comment type="caution">
    <text evidence="1">The sequence shown here is derived from an EMBL/GenBank/DDBJ whole genome shotgun (WGS) entry which is preliminary data.</text>
</comment>
<organism evidence="1 3">
    <name type="scientific">Phytophthora fragariae</name>
    <dbReference type="NCBI Taxonomy" id="53985"/>
    <lineage>
        <taxon>Eukaryota</taxon>
        <taxon>Sar</taxon>
        <taxon>Stramenopiles</taxon>
        <taxon>Oomycota</taxon>
        <taxon>Peronosporomycetes</taxon>
        <taxon>Peronosporales</taxon>
        <taxon>Peronosporaceae</taxon>
        <taxon>Phytophthora</taxon>
    </lineage>
</organism>
<protein>
    <submittedName>
        <fullName evidence="1">Uncharacterized protein</fullName>
    </submittedName>
</protein>
<dbReference type="Proteomes" id="UP000441208">
    <property type="component" value="Unassembled WGS sequence"/>
</dbReference>
<proteinExistence type="predicted"/>
<reference evidence="1 3" key="1">
    <citation type="submission" date="2018-08" db="EMBL/GenBank/DDBJ databases">
        <title>Genomic investigation of the strawberry pathogen Phytophthora fragariae indicates pathogenicity is determined by transcriptional variation in three key races.</title>
        <authorList>
            <person name="Adams T.M."/>
            <person name="Armitage A.D."/>
            <person name="Sobczyk M.K."/>
            <person name="Bates H.J."/>
            <person name="Dunwell J.M."/>
            <person name="Nellist C.F."/>
            <person name="Harrison R.J."/>
        </authorList>
    </citation>
    <scope>NUCLEOTIDE SEQUENCE [LARGE SCALE GENOMIC DNA]</scope>
    <source>
        <strain evidence="1 3">NOV-71</strain>
        <strain evidence="2 4">NOV-77</strain>
    </source>
</reference>
<dbReference type="EMBL" id="QXFZ01001296">
    <property type="protein sequence ID" value="KAE9093084.1"/>
    <property type="molecule type" value="Genomic_DNA"/>
</dbReference>
<evidence type="ECO:0000313" key="1">
    <source>
        <dbReference type="EMBL" id="KAE9093084.1"/>
    </source>
</evidence>
<evidence type="ECO:0000313" key="4">
    <source>
        <dbReference type="Proteomes" id="UP000486351"/>
    </source>
</evidence>
<dbReference type="Proteomes" id="UP000486351">
    <property type="component" value="Unassembled WGS sequence"/>
</dbReference>
<dbReference type="AlphaFoldDB" id="A0A6A3RB24"/>
<gene>
    <name evidence="1" type="ORF">PF007_g18242</name>
    <name evidence="2" type="ORF">PF008_g23027</name>
</gene>
<sequence>MGHAQTSEERARPAWFEATLGQEMTNGFFRVLAQLEHAVAVVRRRRVQADPVLQ</sequence>
<dbReference type="EMBL" id="QXFY01002256">
    <property type="protein sequence ID" value="KAE9300316.1"/>
    <property type="molecule type" value="Genomic_DNA"/>
</dbReference>
<name>A0A6A3RB24_9STRA</name>
<accession>A0A6A3RB24</accession>